<dbReference type="EMBL" id="ADLN01000104">
    <property type="protein sequence ID" value="EHI58279.1"/>
    <property type="molecule type" value="Genomic_DNA"/>
</dbReference>
<evidence type="ECO:0008006" key="4">
    <source>
        <dbReference type="Google" id="ProtNLM"/>
    </source>
</evidence>
<evidence type="ECO:0000313" key="2">
    <source>
        <dbReference type="EMBL" id="EHI58279.1"/>
    </source>
</evidence>
<evidence type="ECO:0000256" key="1">
    <source>
        <dbReference type="SAM" id="MobiDB-lite"/>
    </source>
</evidence>
<feature type="region of interest" description="Disordered" evidence="1">
    <location>
        <begin position="482"/>
        <end position="530"/>
    </location>
</feature>
<accession>G5IJQ9</accession>
<organism evidence="2 3">
    <name type="scientific">Hungatella hathewayi WAL-18680</name>
    <dbReference type="NCBI Taxonomy" id="742737"/>
    <lineage>
        <taxon>Bacteria</taxon>
        <taxon>Bacillati</taxon>
        <taxon>Bacillota</taxon>
        <taxon>Clostridia</taxon>
        <taxon>Lachnospirales</taxon>
        <taxon>Lachnospiraceae</taxon>
        <taxon>Hungatella</taxon>
    </lineage>
</organism>
<feature type="region of interest" description="Disordered" evidence="1">
    <location>
        <begin position="29"/>
        <end position="67"/>
    </location>
</feature>
<reference evidence="2 3" key="1">
    <citation type="submission" date="2011-08" db="EMBL/GenBank/DDBJ databases">
        <title>The Genome Sequence of Clostridium hathewayi WAL-18680.</title>
        <authorList>
            <consortium name="The Broad Institute Genome Sequencing Platform"/>
            <person name="Earl A."/>
            <person name="Ward D."/>
            <person name="Feldgarden M."/>
            <person name="Gevers D."/>
            <person name="Finegold S.M."/>
            <person name="Summanen P.H."/>
            <person name="Molitoris D.R."/>
            <person name="Song M."/>
            <person name="Daigneault M."/>
            <person name="Allen-Vercoe E."/>
            <person name="Young S.K."/>
            <person name="Zeng Q."/>
            <person name="Gargeya S."/>
            <person name="Fitzgerald M."/>
            <person name="Haas B."/>
            <person name="Abouelleil A."/>
            <person name="Alvarado L."/>
            <person name="Arachchi H.M."/>
            <person name="Berlin A."/>
            <person name="Brown A."/>
            <person name="Chapman S.B."/>
            <person name="Chen Z."/>
            <person name="Dunbar C."/>
            <person name="Freedman E."/>
            <person name="Gearin G."/>
            <person name="Gellesch M."/>
            <person name="Goldberg J."/>
            <person name="Griggs A."/>
            <person name="Gujja S."/>
            <person name="Heiman D."/>
            <person name="Howarth C."/>
            <person name="Larson L."/>
            <person name="Lui A."/>
            <person name="MacDonald P.J.P."/>
            <person name="Montmayeur A."/>
            <person name="Murphy C."/>
            <person name="Neiman D."/>
            <person name="Pearson M."/>
            <person name="Priest M."/>
            <person name="Roberts A."/>
            <person name="Saif S."/>
            <person name="Shea T."/>
            <person name="Shenoy N."/>
            <person name="Sisk P."/>
            <person name="Stolte C."/>
            <person name="Sykes S."/>
            <person name="Wortman J."/>
            <person name="Nusbaum C."/>
            <person name="Birren B."/>
        </authorList>
    </citation>
    <scope>NUCLEOTIDE SEQUENCE [LARGE SCALE GENOMIC DNA]</scope>
    <source>
        <strain evidence="2 3">WAL-18680</strain>
    </source>
</reference>
<comment type="caution">
    <text evidence="2">The sequence shown here is derived from an EMBL/GenBank/DDBJ whole genome shotgun (WGS) entry which is preliminary data.</text>
</comment>
<gene>
    <name evidence="2" type="ORF">HMPREF9473_03737</name>
</gene>
<dbReference type="HOGENOM" id="CLU_021406_1_0_9"/>
<dbReference type="RefSeq" id="WP_006781728.1">
    <property type="nucleotide sequence ID" value="NZ_CP040506.1"/>
</dbReference>
<dbReference type="Pfam" id="PF14262">
    <property type="entry name" value="Cthe_2159"/>
    <property type="match status" value="1"/>
</dbReference>
<dbReference type="AlphaFoldDB" id="G5IJQ9"/>
<dbReference type="PATRIC" id="fig|742737.3.peg.3718"/>
<name>G5IJQ9_9FIRM</name>
<dbReference type="Proteomes" id="UP000005384">
    <property type="component" value="Unassembled WGS sequence"/>
</dbReference>
<feature type="compositionally biased region" description="Gly residues" evidence="1">
    <location>
        <begin position="488"/>
        <end position="501"/>
    </location>
</feature>
<evidence type="ECO:0000313" key="3">
    <source>
        <dbReference type="Proteomes" id="UP000005384"/>
    </source>
</evidence>
<sequence length="530" mass="54760">MMTKHRRWKTGAVCLVAAAVVLSGCHSGKTVTAESQTESNAENNSEKNSENNGAGTSGNPTDAGAGKIDSFMIGETEVKLEDDDYYSDWSGDDVTYIKLADAAVSIGGNGAEADGNVVRITDGGTYVLSGSWSDGSVQVDAGDKGTVRLVLNGVEIHSEESAPIYVMKADKTVISLEDGTVNTLSDTEGLVYTDEEKEEPNATLFSKKDLTINGTGTLVVNAAFNHGINGKDNVILMSGNYQVTSARSAFKGKDLLAVLDGSYEITAGNDGMHSDGNLGIFGGTIEILESVEGLEGGTIQIADGDISIKSSDDGINASSDEEDVTPTLYISGGTVAVDAEGDGIDSNGNFYMTDGDVTVYGPVSNGDGALDYDGVFEMSGGQLAAFGMSGMAQGVSAGSTQNALMMTYPKEQAAGTEVVLKNGAGEELYRWSGAKAFNSLVIAVPELTTGESYVLETGESQLEFVLESAMTYLNENGVTEAASMRPMGGKGGMGGGPGGQRPDGSGDERPEGLPEGGKGRRPEGLPEGTP</sequence>
<dbReference type="InterPro" id="IPR025584">
    <property type="entry name" value="Cthe_2159"/>
</dbReference>
<feature type="compositionally biased region" description="Basic and acidic residues" evidence="1">
    <location>
        <begin position="504"/>
        <end position="524"/>
    </location>
</feature>
<protein>
    <recommendedName>
        <fullName evidence="4">Carbohydrate-binding domain-containing protein</fullName>
    </recommendedName>
</protein>
<proteinExistence type="predicted"/>
<keyword evidence="3" id="KW-1185">Reference proteome</keyword>
<dbReference type="PROSITE" id="PS51257">
    <property type="entry name" value="PROKAR_LIPOPROTEIN"/>
    <property type="match status" value="1"/>
</dbReference>